<proteinExistence type="predicted"/>
<dbReference type="AlphaFoldDB" id="A0A077NHW7"/>
<evidence type="ECO:0000313" key="2">
    <source>
        <dbReference type="EMBL" id="CDG98003.1"/>
    </source>
</evidence>
<comment type="caution">
    <text evidence="2">The sequence shown here is derived from an EMBL/GenBank/DDBJ whole genome shotgun (WGS) entry which is preliminary data.</text>
</comment>
<dbReference type="EMBL" id="CBSW010000213">
    <property type="protein sequence ID" value="CDG98003.1"/>
    <property type="molecule type" value="Genomic_DNA"/>
</dbReference>
<name>A0A077NHW7_XENBV</name>
<feature type="region of interest" description="Disordered" evidence="1">
    <location>
        <begin position="61"/>
        <end position="85"/>
    </location>
</feature>
<dbReference type="RefSeq" id="WP_038218535.1">
    <property type="nucleotide sequence ID" value="NZ_CAWLWN010000245.1"/>
</dbReference>
<dbReference type="InterPro" id="IPR051220">
    <property type="entry name" value="TFA_Chaperone"/>
</dbReference>
<dbReference type="PANTHER" id="PTHR34413:SF2">
    <property type="entry name" value="PROPHAGE TAIL FIBER ASSEMBLY PROTEIN HOMOLOG TFAE-RELATED"/>
    <property type="match status" value="1"/>
</dbReference>
<evidence type="ECO:0008006" key="3">
    <source>
        <dbReference type="Google" id="ProtNLM"/>
    </source>
</evidence>
<dbReference type="Pfam" id="PF02413">
    <property type="entry name" value="Caudo_TAP"/>
    <property type="match status" value="1"/>
</dbReference>
<evidence type="ECO:0000256" key="1">
    <source>
        <dbReference type="SAM" id="MobiDB-lite"/>
    </source>
</evidence>
<dbReference type="HOGENOM" id="CLU_094206_4_0_6"/>
<gene>
    <name evidence="2" type="primary">yfdK</name>
    <name evidence="2" type="ORF">XBP1_2900003</name>
</gene>
<dbReference type="InterPro" id="IPR003458">
    <property type="entry name" value="Phage_T4_Gp38_tail_assem"/>
</dbReference>
<accession>A0A077NHW7</accession>
<protein>
    <recommendedName>
        <fullName evidence="3">Tail fiber assembly protein</fullName>
    </recommendedName>
</protein>
<dbReference type="Proteomes" id="UP000028511">
    <property type="component" value="Unassembled WGS sequence"/>
</dbReference>
<dbReference type="PANTHER" id="PTHR34413">
    <property type="entry name" value="PROPHAGE TAIL FIBER ASSEMBLY PROTEIN HOMOLOG TFAE-RELATED-RELATED"/>
    <property type="match status" value="1"/>
</dbReference>
<reference evidence="2" key="1">
    <citation type="submission" date="2013-07" db="EMBL/GenBank/DDBJ databases">
        <title>Sub-species coevolution in mutualistic symbiosis.</title>
        <authorList>
            <person name="Murfin K."/>
            <person name="Klassen J."/>
            <person name="Lee M."/>
            <person name="Forst S."/>
            <person name="Stock P."/>
            <person name="Goodrich-Blair H."/>
        </authorList>
    </citation>
    <scope>NUCLEOTIDE SEQUENCE [LARGE SCALE GENOMIC DNA]</scope>
    <source>
        <strain evidence="2">Puntauvense</strain>
    </source>
</reference>
<sequence length="144" mass="16426">MNYYYYSPSQNAFYPYAMKRDYVNAGSWPDAGIDVAEAVFEKYTATPPMGKMRVAGADGLPAWGDIPPAPPPTPEERQQQAESQKWSLIQPIRGKIEPLQDAVYLDIATEEEKIALTEWHRYRLALYRVDCTTAPDVKWPEQPK</sequence>
<organism evidence="2">
    <name type="scientific">Xenorhabdus bovienii str. puntauvense</name>
    <dbReference type="NCBI Taxonomy" id="1398201"/>
    <lineage>
        <taxon>Bacteria</taxon>
        <taxon>Pseudomonadati</taxon>
        <taxon>Pseudomonadota</taxon>
        <taxon>Gammaproteobacteria</taxon>
        <taxon>Enterobacterales</taxon>
        <taxon>Morganellaceae</taxon>
        <taxon>Xenorhabdus</taxon>
    </lineage>
</organism>